<keyword evidence="2 3" id="KW-0067">ATP-binding</keyword>
<dbReference type="EMBL" id="MEUF01000085">
    <property type="protein sequence ID" value="OGC30718.1"/>
    <property type="molecule type" value="Genomic_DNA"/>
</dbReference>
<sequence length="199" mass="22520">MHKNKTWLIGLTGPAAAGKDEVAKSLKSLGVYIINVDKLAHQLYRPRTALWRKLVLTFGQAIIGEGDKINRQKLGQIVFADKRKLKLLNKLVHPQLKAAVSERIKRASHKRVVVVNAAILNELGLVKKVDMVWVVLAPQRHRLRRLRKKGLTLLQANNIINSQVRQSQFSRQADIIIRNSGSLLVLKEQSRKLLKNMLA</sequence>
<dbReference type="GO" id="GO:0015937">
    <property type="term" value="P:coenzyme A biosynthetic process"/>
    <property type="evidence" value="ECO:0007669"/>
    <property type="project" value="UniProtKB-UniRule"/>
</dbReference>
<feature type="binding site" evidence="3">
    <location>
        <begin position="16"/>
        <end position="21"/>
    </location>
    <ligand>
        <name>ATP</name>
        <dbReference type="ChEBI" id="CHEBI:30616"/>
    </ligand>
</feature>
<evidence type="ECO:0000256" key="2">
    <source>
        <dbReference type="ARBA" id="ARBA00022840"/>
    </source>
</evidence>
<comment type="similarity">
    <text evidence="3">Belongs to the CoaE family.</text>
</comment>
<keyword evidence="3" id="KW-0963">Cytoplasm</keyword>
<dbReference type="PANTHER" id="PTHR10695:SF46">
    <property type="entry name" value="BIFUNCTIONAL COENZYME A SYNTHASE-RELATED"/>
    <property type="match status" value="1"/>
</dbReference>
<dbReference type="GO" id="GO:0005524">
    <property type="term" value="F:ATP binding"/>
    <property type="evidence" value="ECO:0007669"/>
    <property type="project" value="UniProtKB-UniRule"/>
</dbReference>
<dbReference type="PROSITE" id="PS51219">
    <property type="entry name" value="DPCK"/>
    <property type="match status" value="1"/>
</dbReference>
<comment type="caution">
    <text evidence="5">The sequence shown here is derived from an EMBL/GenBank/DDBJ whole genome shotgun (WGS) entry which is preliminary data.</text>
</comment>
<dbReference type="GO" id="GO:0005737">
    <property type="term" value="C:cytoplasm"/>
    <property type="evidence" value="ECO:0007669"/>
    <property type="project" value="UniProtKB-SubCell"/>
</dbReference>
<dbReference type="Gene3D" id="3.40.50.300">
    <property type="entry name" value="P-loop containing nucleotide triphosphate hydrolases"/>
    <property type="match status" value="1"/>
</dbReference>
<accession>A0A1F4TDB8</accession>
<keyword evidence="3" id="KW-0173">Coenzyme A biosynthesis</keyword>
<dbReference type="SUPFAM" id="SSF52540">
    <property type="entry name" value="P-loop containing nucleoside triphosphate hydrolases"/>
    <property type="match status" value="1"/>
</dbReference>
<dbReference type="NCBIfam" id="TIGR00152">
    <property type="entry name" value="dephospho-CoA kinase"/>
    <property type="match status" value="1"/>
</dbReference>
<gene>
    <name evidence="3" type="primary">coaE</name>
    <name evidence="5" type="ORF">A2311_01580</name>
</gene>
<organism evidence="5 6">
    <name type="scientific">candidate division WOR-1 bacterium RIFOXYB2_FULL_48_7</name>
    <dbReference type="NCBI Taxonomy" id="1802583"/>
    <lineage>
        <taxon>Bacteria</taxon>
        <taxon>Bacillati</taxon>
        <taxon>Saganbacteria</taxon>
    </lineage>
</organism>
<keyword evidence="3 5" id="KW-0418">Kinase</keyword>
<dbReference type="CDD" id="cd02022">
    <property type="entry name" value="DPCK"/>
    <property type="match status" value="1"/>
</dbReference>
<evidence type="ECO:0000313" key="6">
    <source>
        <dbReference type="Proteomes" id="UP000178951"/>
    </source>
</evidence>
<dbReference type="STRING" id="1802583.A2311_01580"/>
<dbReference type="UniPathway" id="UPA00241">
    <property type="reaction ID" value="UER00356"/>
</dbReference>
<comment type="catalytic activity">
    <reaction evidence="3">
        <text>3'-dephospho-CoA + ATP = ADP + CoA + H(+)</text>
        <dbReference type="Rhea" id="RHEA:18245"/>
        <dbReference type="ChEBI" id="CHEBI:15378"/>
        <dbReference type="ChEBI" id="CHEBI:30616"/>
        <dbReference type="ChEBI" id="CHEBI:57287"/>
        <dbReference type="ChEBI" id="CHEBI:57328"/>
        <dbReference type="ChEBI" id="CHEBI:456216"/>
        <dbReference type="EC" id="2.7.1.24"/>
    </reaction>
</comment>
<protein>
    <recommendedName>
        <fullName evidence="3 4">Dephospho-CoA kinase</fullName>
        <ecNumber evidence="3 4">2.7.1.24</ecNumber>
    </recommendedName>
    <alternativeName>
        <fullName evidence="3">Dephosphocoenzyme A kinase</fullName>
    </alternativeName>
</protein>
<comment type="pathway">
    <text evidence="3">Cofactor biosynthesis; coenzyme A biosynthesis; CoA from (R)-pantothenate: step 5/5.</text>
</comment>
<keyword evidence="3" id="KW-0808">Transferase</keyword>
<dbReference type="InterPro" id="IPR027417">
    <property type="entry name" value="P-loop_NTPase"/>
</dbReference>
<evidence type="ECO:0000256" key="1">
    <source>
        <dbReference type="ARBA" id="ARBA00022741"/>
    </source>
</evidence>
<keyword evidence="1 3" id="KW-0547">Nucleotide-binding</keyword>
<name>A0A1F4TDB8_UNCSA</name>
<evidence type="ECO:0000256" key="3">
    <source>
        <dbReference type="HAMAP-Rule" id="MF_00376"/>
    </source>
</evidence>
<comment type="function">
    <text evidence="3">Catalyzes the phosphorylation of the 3'-hydroxyl group of dephosphocoenzyme A to form coenzyme A.</text>
</comment>
<dbReference type="InterPro" id="IPR001977">
    <property type="entry name" value="Depp_CoAkinase"/>
</dbReference>
<dbReference type="Proteomes" id="UP000178951">
    <property type="component" value="Unassembled WGS sequence"/>
</dbReference>
<proteinExistence type="inferred from homology"/>
<dbReference type="PANTHER" id="PTHR10695">
    <property type="entry name" value="DEPHOSPHO-COA KINASE-RELATED"/>
    <property type="match status" value="1"/>
</dbReference>
<evidence type="ECO:0000313" key="5">
    <source>
        <dbReference type="EMBL" id="OGC30718.1"/>
    </source>
</evidence>
<dbReference type="Pfam" id="PF01121">
    <property type="entry name" value="CoaE"/>
    <property type="match status" value="1"/>
</dbReference>
<dbReference type="AlphaFoldDB" id="A0A1F4TDB8"/>
<reference evidence="5 6" key="1">
    <citation type="journal article" date="2016" name="Nat. Commun.">
        <title>Thousands of microbial genomes shed light on interconnected biogeochemical processes in an aquifer system.</title>
        <authorList>
            <person name="Anantharaman K."/>
            <person name="Brown C.T."/>
            <person name="Hug L.A."/>
            <person name="Sharon I."/>
            <person name="Castelle C.J."/>
            <person name="Probst A.J."/>
            <person name="Thomas B.C."/>
            <person name="Singh A."/>
            <person name="Wilkins M.J."/>
            <person name="Karaoz U."/>
            <person name="Brodie E.L."/>
            <person name="Williams K.H."/>
            <person name="Hubbard S.S."/>
            <person name="Banfield J.F."/>
        </authorList>
    </citation>
    <scope>NUCLEOTIDE SEQUENCE [LARGE SCALE GENOMIC DNA]</scope>
</reference>
<evidence type="ECO:0000256" key="4">
    <source>
        <dbReference type="NCBIfam" id="TIGR00152"/>
    </source>
</evidence>
<dbReference type="GO" id="GO:0004140">
    <property type="term" value="F:dephospho-CoA kinase activity"/>
    <property type="evidence" value="ECO:0007669"/>
    <property type="project" value="UniProtKB-UniRule"/>
</dbReference>
<comment type="subcellular location">
    <subcellularLocation>
        <location evidence="3">Cytoplasm</location>
    </subcellularLocation>
</comment>
<dbReference type="EC" id="2.7.1.24" evidence="3 4"/>
<dbReference type="HAMAP" id="MF_00376">
    <property type="entry name" value="Dephospho_CoA_kinase"/>
    <property type="match status" value="1"/>
</dbReference>